<dbReference type="Proteomes" id="UP001152130">
    <property type="component" value="Unassembled WGS sequence"/>
</dbReference>
<accession>A0A9W8PGX8</accession>
<comment type="caution">
    <text evidence="1">The sequence shown here is derived from an EMBL/GenBank/DDBJ whole genome shotgun (WGS) entry which is preliminary data.</text>
</comment>
<proteinExistence type="predicted"/>
<keyword evidence="2" id="KW-1185">Reference proteome</keyword>
<dbReference type="PANTHER" id="PTHR36142">
    <property type="entry name" value="METALLO-HYDROLASE/OXIDOREDUCTASE SUPERFAMILY PROTEIN"/>
    <property type="match status" value="1"/>
</dbReference>
<evidence type="ECO:0000313" key="2">
    <source>
        <dbReference type="Proteomes" id="UP001152130"/>
    </source>
</evidence>
<dbReference type="EMBL" id="JAPDHF010000019">
    <property type="protein sequence ID" value="KAJ4006371.1"/>
    <property type="molecule type" value="Genomic_DNA"/>
</dbReference>
<organism evidence="1 2">
    <name type="scientific">Fusarium irregulare</name>
    <dbReference type="NCBI Taxonomy" id="2494466"/>
    <lineage>
        <taxon>Eukaryota</taxon>
        <taxon>Fungi</taxon>
        <taxon>Dikarya</taxon>
        <taxon>Ascomycota</taxon>
        <taxon>Pezizomycotina</taxon>
        <taxon>Sordariomycetes</taxon>
        <taxon>Hypocreomycetidae</taxon>
        <taxon>Hypocreales</taxon>
        <taxon>Nectriaceae</taxon>
        <taxon>Fusarium</taxon>
        <taxon>Fusarium incarnatum-equiseti species complex</taxon>
    </lineage>
</organism>
<gene>
    <name evidence="1" type="ORF">NW766_010455</name>
</gene>
<evidence type="ECO:0000313" key="1">
    <source>
        <dbReference type="EMBL" id="KAJ4006371.1"/>
    </source>
</evidence>
<name>A0A9W8PGX8_9HYPO</name>
<dbReference type="OrthoDB" id="9971601at2759"/>
<dbReference type="PANTHER" id="PTHR36142:SF2">
    <property type="entry name" value="METALLO-HYDROLASE_OXIDOREDUCTASE SUPERFAMILY PROTEIN"/>
    <property type="match status" value="1"/>
</dbReference>
<protein>
    <submittedName>
        <fullName evidence="1">Uncharacterized protein</fullName>
    </submittedName>
</protein>
<reference evidence="1" key="1">
    <citation type="submission" date="2022-10" db="EMBL/GenBank/DDBJ databases">
        <title>Fusarium specimens isolated from Avocado Roots.</title>
        <authorList>
            <person name="Stajich J."/>
            <person name="Roper C."/>
            <person name="Heimlech-Rivalta G."/>
        </authorList>
    </citation>
    <scope>NUCLEOTIDE SEQUENCE</scope>
    <source>
        <strain evidence="1">CF00143</strain>
    </source>
</reference>
<dbReference type="AlphaFoldDB" id="A0A9W8PGX8"/>
<sequence length="353" mass="39269">MATIQQDSITEYLSDLARPLRPILTSLNGDNSWLMSFPRPEAEQASTGKVFYHVAFEPWLKGPADVISSWLVHIKMVENPGVPTFESLENVIREMEQAAAVRLPSSDERGATQLSSDSPLDAILLGFYYSDHLHPPTLKSFPPEIPVITTLPGAEIIETWNHFKTIRIINNLDPSATSWQTPDLHPGEPLPKWLTPVFLPGANVLNFVFAIIWSHTVDGQEVHEAILDSPHGVNLEEKTLNAFLESEPKTRKLAMLHGLKESHTAGSMTTYGAKGGLGLHRKIGGVDYWVVSHSAQMAYSGFIMRALWTVDTHRSIEWALEEEQKNDPSSDKYERPNVVKVLNGGSKVLTCEC</sequence>